<dbReference type="InterPro" id="IPR036291">
    <property type="entry name" value="NAD(P)-bd_dom_sf"/>
</dbReference>
<dbReference type="PRINTS" id="PR00081">
    <property type="entry name" value="GDHRDH"/>
</dbReference>
<evidence type="ECO:0000256" key="1">
    <source>
        <dbReference type="ARBA" id="ARBA00006484"/>
    </source>
</evidence>
<dbReference type="PRINTS" id="PR00080">
    <property type="entry name" value="SDRFAMILY"/>
</dbReference>
<name>A0A927MNK2_9ACTN</name>
<keyword evidence="5" id="KW-1185">Reference proteome</keyword>
<dbReference type="PANTHER" id="PTHR42760">
    <property type="entry name" value="SHORT-CHAIN DEHYDROGENASES/REDUCTASES FAMILY MEMBER"/>
    <property type="match status" value="1"/>
</dbReference>
<gene>
    <name evidence="4" type="ORF">HEB94_000027</name>
</gene>
<dbReference type="InterPro" id="IPR057326">
    <property type="entry name" value="KR_dom"/>
</dbReference>
<dbReference type="Pfam" id="PF13561">
    <property type="entry name" value="adh_short_C2"/>
    <property type="match status" value="1"/>
</dbReference>
<feature type="domain" description="Ketoreductase" evidence="3">
    <location>
        <begin position="8"/>
        <end position="187"/>
    </location>
</feature>
<dbReference type="EC" id="1.1.1.100" evidence="4"/>
<dbReference type="InterPro" id="IPR020904">
    <property type="entry name" value="Sc_DH/Rdtase_CS"/>
</dbReference>
<comment type="caution">
    <text evidence="4">The sequence shown here is derived from an EMBL/GenBank/DDBJ whole genome shotgun (WGS) entry which is preliminary data.</text>
</comment>
<dbReference type="SUPFAM" id="SSF51735">
    <property type="entry name" value="NAD(P)-binding Rossmann-fold domains"/>
    <property type="match status" value="1"/>
</dbReference>
<comment type="similarity">
    <text evidence="1">Belongs to the short-chain dehydrogenases/reductases (SDR) family.</text>
</comment>
<evidence type="ECO:0000313" key="5">
    <source>
        <dbReference type="Proteomes" id="UP000638648"/>
    </source>
</evidence>
<dbReference type="CDD" id="cd05233">
    <property type="entry name" value="SDR_c"/>
    <property type="match status" value="1"/>
</dbReference>
<dbReference type="PROSITE" id="PS00061">
    <property type="entry name" value="ADH_SHORT"/>
    <property type="match status" value="1"/>
</dbReference>
<organism evidence="4 5">
    <name type="scientific">Actinopolymorpha pittospori</name>
    <dbReference type="NCBI Taxonomy" id="648752"/>
    <lineage>
        <taxon>Bacteria</taxon>
        <taxon>Bacillati</taxon>
        <taxon>Actinomycetota</taxon>
        <taxon>Actinomycetes</taxon>
        <taxon>Propionibacteriales</taxon>
        <taxon>Actinopolymorphaceae</taxon>
        <taxon>Actinopolymorpha</taxon>
    </lineage>
</organism>
<dbReference type="RefSeq" id="WP_192748064.1">
    <property type="nucleotide sequence ID" value="NZ_BAABJL010000056.1"/>
</dbReference>
<dbReference type="NCBIfam" id="NF005559">
    <property type="entry name" value="PRK07231.1"/>
    <property type="match status" value="1"/>
</dbReference>
<dbReference type="FunFam" id="3.40.50.720:FF:000084">
    <property type="entry name" value="Short-chain dehydrogenase reductase"/>
    <property type="match status" value="1"/>
</dbReference>
<dbReference type="Gene3D" id="3.40.50.720">
    <property type="entry name" value="NAD(P)-binding Rossmann-like Domain"/>
    <property type="match status" value="1"/>
</dbReference>
<proteinExistence type="inferred from homology"/>
<dbReference type="InterPro" id="IPR002347">
    <property type="entry name" value="SDR_fam"/>
</dbReference>
<protein>
    <submittedName>
        <fullName evidence="4">3-oxoacyl-[acyl-carrier protein] reductase</fullName>
        <ecNumber evidence="4">1.1.1.100</ecNumber>
    </submittedName>
</protein>
<dbReference type="GO" id="GO:0004316">
    <property type="term" value="F:3-oxoacyl-[acyl-carrier-protein] reductase (NADPH) activity"/>
    <property type="evidence" value="ECO:0007669"/>
    <property type="project" value="UniProtKB-EC"/>
</dbReference>
<dbReference type="EMBL" id="JADBEM010000001">
    <property type="protein sequence ID" value="MBE1603179.1"/>
    <property type="molecule type" value="Genomic_DNA"/>
</dbReference>
<dbReference type="PANTHER" id="PTHR42760:SF133">
    <property type="entry name" value="3-OXOACYL-[ACYL-CARRIER-PROTEIN] REDUCTASE"/>
    <property type="match status" value="1"/>
</dbReference>
<dbReference type="Proteomes" id="UP000638648">
    <property type="component" value="Unassembled WGS sequence"/>
</dbReference>
<evidence type="ECO:0000256" key="2">
    <source>
        <dbReference type="ARBA" id="ARBA00023002"/>
    </source>
</evidence>
<reference evidence="4" key="1">
    <citation type="submission" date="2020-10" db="EMBL/GenBank/DDBJ databases">
        <title>Sequencing the genomes of 1000 actinobacteria strains.</title>
        <authorList>
            <person name="Klenk H.-P."/>
        </authorList>
    </citation>
    <scope>NUCLEOTIDE SEQUENCE</scope>
    <source>
        <strain evidence="4">DSM 45354</strain>
    </source>
</reference>
<dbReference type="SMART" id="SM00822">
    <property type="entry name" value="PKS_KR"/>
    <property type="match status" value="1"/>
</dbReference>
<evidence type="ECO:0000259" key="3">
    <source>
        <dbReference type="SMART" id="SM00822"/>
    </source>
</evidence>
<sequence length="263" mass="28130">MHIDLAGRVSIVTGAARGIGRDLVLRLADEGVTTVAIDINAEGLASLGEELAKLDVPSSQLVCDVTDADRIQEVVEETLQQYGRIDVLVNNAGVVAGGAVDTLAEERWRHCHDVNLTGTFLMCRAVIPTMKKQRAGRIINASSFAAIIPSIGGAAYASSKAAVAHFTREIAGELGPWGITANAYAPGMVPTQMNHFAERSPEQQERLKDMLTIRRWGSTEDIANLVCFLASDQANYITGTLVDVSGGKFATQAPHLAYDRADL</sequence>
<dbReference type="AlphaFoldDB" id="A0A927MNK2"/>
<accession>A0A927MNK2</accession>
<keyword evidence="2 4" id="KW-0560">Oxidoreductase</keyword>
<evidence type="ECO:0000313" key="4">
    <source>
        <dbReference type="EMBL" id="MBE1603179.1"/>
    </source>
</evidence>